<dbReference type="PANTHER" id="PTHR47977">
    <property type="entry name" value="RAS-RELATED PROTEIN RAB"/>
    <property type="match status" value="1"/>
</dbReference>
<evidence type="ECO:0000256" key="2">
    <source>
        <dbReference type="ARBA" id="ARBA00023134"/>
    </source>
</evidence>
<dbReference type="Gene3D" id="3.40.50.300">
    <property type="entry name" value="P-loop containing nucleotide triphosphate hydrolases"/>
    <property type="match status" value="1"/>
</dbReference>
<dbReference type="SMART" id="SM00174">
    <property type="entry name" value="RHO"/>
    <property type="match status" value="1"/>
</dbReference>
<name>A0A813LVV3_POLGL</name>
<dbReference type="InterPro" id="IPR000626">
    <property type="entry name" value="Ubiquitin-like_dom"/>
</dbReference>
<dbReference type="GO" id="GO:0005525">
    <property type="term" value="F:GTP binding"/>
    <property type="evidence" value="ECO:0007669"/>
    <property type="project" value="UniProtKB-KW"/>
</dbReference>
<dbReference type="SMART" id="SM00175">
    <property type="entry name" value="RAB"/>
    <property type="match status" value="1"/>
</dbReference>
<evidence type="ECO:0000313" key="5">
    <source>
        <dbReference type="Proteomes" id="UP000626109"/>
    </source>
</evidence>
<reference evidence="4" key="1">
    <citation type="submission" date="2021-02" db="EMBL/GenBank/DDBJ databases">
        <authorList>
            <person name="Dougan E. K."/>
            <person name="Rhodes N."/>
            <person name="Thang M."/>
            <person name="Chan C."/>
        </authorList>
    </citation>
    <scope>NUCLEOTIDE SEQUENCE</scope>
</reference>
<organism evidence="4 5">
    <name type="scientific">Polarella glacialis</name>
    <name type="common">Dinoflagellate</name>
    <dbReference type="NCBI Taxonomy" id="89957"/>
    <lineage>
        <taxon>Eukaryota</taxon>
        <taxon>Sar</taxon>
        <taxon>Alveolata</taxon>
        <taxon>Dinophyceae</taxon>
        <taxon>Suessiales</taxon>
        <taxon>Suessiaceae</taxon>
        <taxon>Polarella</taxon>
    </lineage>
</organism>
<feature type="domain" description="Ubiquitin-like" evidence="3">
    <location>
        <begin position="1"/>
        <end position="59"/>
    </location>
</feature>
<keyword evidence="1" id="KW-0547">Nucleotide-binding</keyword>
<dbReference type="PROSITE" id="PS51421">
    <property type="entry name" value="RAS"/>
    <property type="match status" value="1"/>
</dbReference>
<gene>
    <name evidence="4" type="ORF">PGLA2088_LOCUS47250</name>
</gene>
<dbReference type="PRINTS" id="PR00449">
    <property type="entry name" value="RASTRNSFRMNG"/>
</dbReference>
<proteinExistence type="predicted"/>
<dbReference type="Proteomes" id="UP000626109">
    <property type="component" value="Unassembled WGS sequence"/>
</dbReference>
<dbReference type="SMART" id="SM00173">
    <property type="entry name" value="RAS"/>
    <property type="match status" value="1"/>
</dbReference>
<protein>
    <recommendedName>
        <fullName evidence="3">Ubiquitin-like domain-containing protein</fullName>
    </recommendedName>
</protein>
<evidence type="ECO:0000256" key="1">
    <source>
        <dbReference type="ARBA" id="ARBA00022741"/>
    </source>
</evidence>
<dbReference type="PROSITE" id="PS50053">
    <property type="entry name" value="UBIQUITIN_2"/>
    <property type="match status" value="1"/>
</dbReference>
<dbReference type="InterPro" id="IPR001806">
    <property type="entry name" value="Small_GTPase"/>
</dbReference>
<accession>A0A813LVV3</accession>
<dbReference type="NCBIfam" id="TIGR00231">
    <property type="entry name" value="small_GTP"/>
    <property type="match status" value="1"/>
</dbReference>
<evidence type="ECO:0000313" key="4">
    <source>
        <dbReference type="EMBL" id="CAE8734346.1"/>
    </source>
</evidence>
<dbReference type="InterPro" id="IPR005225">
    <property type="entry name" value="Small_GTP-bd"/>
</dbReference>
<dbReference type="PROSITE" id="PS51419">
    <property type="entry name" value="RAB"/>
    <property type="match status" value="1"/>
</dbReference>
<dbReference type="FunFam" id="3.40.50.300:FF:001447">
    <property type="entry name" value="Ras-related protein Rab-1B"/>
    <property type="match status" value="1"/>
</dbReference>
<dbReference type="GO" id="GO:0003924">
    <property type="term" value="F:GTPase activity"/>
    <property type="evidence" value="ECO:0007669"/>
    <property type="project" value="InterPro"/>
</dbReference>
<comment type="caution">
    <text evidence="4">The sequence shown here is derived from an EMBL/GenBank/DDBJ whole genome shotgun (WGS) entry which is preliminary data.</text>
</comment>
<dbReference type="InterPro" id="IPR050227">
    <property type="entry name" value="Rab"/>
</dbReference>
<dbReference type="SUPFAM" id="SSF52540">
    <property type="entry name" value="P-loop containing nucleoside triphosphate hydrolases"/>
    <property type="match status" value="1"/>
</dbReference>
<dbReference type="Pfam" id="PF00071">
    <property type="entry name" value="Ras"/>
    <property type="match status" value="1"/>
</dbReference>
<keyword evidence="2" id="KW-0342">GTP-binding</keyword>
<dbReference type="EMBL" id="CAJNNW010036446">
    <property type="protein sequence ID" value="CAE8734346.1"/>
    <property type="molecule type" value="Genomic_DNA"/>
</dbReference>
<dbReference type="AlphaFoldDB" id="A0A813LVV3"/>
<evidence type="ECO:0000259" key="3">
    <source>
        <dbReference type="PROSITE" id="PS50053"/>
    </source>
</evidence>
<dbReference type="InterPro" id="IPR027417">
    <property type="entry name" value="P-loop_NTPase"/>
</dbReference>
<sequence>MTVAGVLTEVAARAKESGAPGCCMKLLLGDRVLASHLVLRDLDLEDGCALQLVKSQVRSFAPASPEAFAPASPEMMVKTMLTGDSGTGKSQLMNRFVRGQFTHEFISTLGADFLTKLLVVDNHQVFRMQIWDMSGLECFQTITCSYFREAGACLLVFNIADRNSFHHIPSWKQQLEEFGSESLMQCLVLVGTGADRGDRQVSEEEAWTLADELGCSYHEVSSKTGECVSEAFFAVADKYLNQSEART</sequence>
<dbReference type="CDD" id="cd00154">
    <property type="entry name" value="Rab"/>
    <property type="match status" value="1"/>
</dbReference>